<dbReference type="Proteomes" id="UP000651208">
    <property type="component" value="Unassembled WGS sequence"/>
</dbReference>
<sequence length="502" mass="56562">MSKTDEIYQQIIAIIITGISQDKIAQLIQQESVKNSLDKTIKLITNIHQQLEQTIDGYGESNDYFSVSLPFAVPITHWLEYKTNSSIVSAIDSMTISEKNINQSNLPIFTQLMGYTPQFCLPNLKVAESYSAAIEVKSFPADINLIIEQVLFNHTDLNLDYNNTTKTIAGTPQRAGTYTIQIKWRVEGYATESTEIEVIVNPDPNSLWKDIPADEKDPYFKPSLANQYIESTEIKIAAASRRGRSHAHVGSFRDDDFFVEHLANGWNITIVADGAGSASNSRKGSKLAVTTIGEYLKHQLLDTENQSLVSLVTQWDHIATQQVGLQFKNWFRDAAVLAIKQLEVEADKTNHAFKTYSTTVLAAVTLKLGNDFFAATFSVGDGAIAAFSYKDNLRLLSVADSGEFAGQTRFLDNTIMRELDFYNRIRIGKWQDIDYFFLMTDGISDPKFETDFQLNNKDKWYQLTNELTPYLETATDPSKALLDWMTFASPGNHDDRTLIVLW</sequence>
<comment type="caution">
    <text evidence="2">The sequence shown here is derived from an EMBL/GenBank/DDBJ whole genome shotgun (WGS) entry which is preliminary data.</text>
</comment>
<gene>
    <name evidence="2" type="ORF">FcAc13_01485</name>
</gene>
<reference evidence="2 3" key="1">
    <citation type="submission" date="2020-06" db="EMBL/GenBank/DDBJ databases">
        <title>Frischella cerana isolated from Apis cerana gut homogenate.</title>
        <authorList>
            <person name="Wolter L.A."/>
            <person name="Suenami S."/>
            <person name="Miyazaki R."/>
        </authorList>
    </citation>
    <scope>NUCLEOTIDE SEQUENCE [LARGE SCALE GENOMIC DNA]</scope>
    <source>
        <strain evidence="2 3">Ac13</strain>
    </source>
</reference>
<dbReference type="RefSeq" id="WP_187754434.1">
    <property type="nucleotide sequence ID" value="NZ_JABURY010000006.1"/>
</dbReference>
<keyword evidence="3" id="KW-1185">Reference proteome</keyword>
<proteinExistence type="predicted"/>
<dbReference type="Gene3D" id="3.60.40.10">
    <property type="entry name" value="PPM-type phosphatase domain"/>
    <property type="match status" value="1"/>
</dbReference>
<dbReference type="EMBL" id="JABURY010000006">
    <property type="protein sequence ID" value="MBC9129978.1"/>
    <property type="molecule type" value="Genomic_DNA"/>
</dbReference>
<organism evidence="2 3">
    <name type="scientific">Frischella japonica</name>
    <dbReference type="NCBI Taxonomy" id="2741544"/>
    <lineage>
        <taxon>Bacteria</taxon>
        <taxon>Pseudomonadati</taxon>
        <taxon>Pseudomonadota</taxon>
        <taxon>Gammaproteobacteria</taxon>
        <taxon>Orbales</taxon>
        <taxon>Orbaceae</taxon>
        <taxon>Frischella</taxon>
    </lineage>
</organism>
<protein>
    <submittedName>
        <fullName evidence="2">Protein phosphatase 2C domain-containing protein</fullName>
    </submittedName>
</protein>
<accession>A0ABR7QVG6</accession>
<dbReference type="SUPFAM" id="SSF81606">
    <property type="entry name" value="PP2C-like"/>
    <property type="match status" value="1"/>
</dbReference>
<evidence type="ECO:0000259" key="1">
    <source>
        <dbReference type="Pfam" id="PF13672"/>
    </source>
</evidence>
<evidence type="ECO:0000313" key="2">
    <source>
        <dbReference type="EMBL" id="MBC9129978.1"/>
    </source>
</evidence>
<feature type="domain" description="PPM-type phosphatase" evidence="1">
    <location>
        <begin position="242"/>
        <end position="485"/>
    </location>
</feature>
<dbReference type="Pfam" id="PF13672">
    <property type="entry name" value="PP2C_2"/>
    <property type="match status" value="1"/>
</dbReference>
<dbReference type="InterPro" id="IPR001932">
    <property type="entry name" value="PPM-type_phosphatase-like_dom"/>
</dbReference>
<evidence type="ECO:0000313" key="3">
    <source>
        <dbReference type="Proteomes" id="UP000651208"/>
    </source>
</evidence>
<dbReference type="InterPro" id="IPR036457">
    <property type="entry name" value="PPM-type-like_dom_sf"/>
</dbReference>
<name>A0ABR7QVG6_9GAMM</name>